<dbReference type="AlphaFoldDB" id="Q7XWC6"/>
<gene>
    <name evidence="1" type="primary">OSJNBb0069N01.12</name>
</gene>
<reference evidence="2" key="2">
    <citation type="journal article" date="2008" name="Nucleic Acids Res.">
        <title>The rice annotation project database (RAP-DB): 2008 update.</title>
        <authorList>
            <consortium name="The rice annotation project (RAP)"/>
        </authorList>
    </citation>
    <scope>GENOME REANNOTATION</scope>
    <source>
        <strain evidence="2">cv. Nipponbare</strain>
    </source>
</reference>
<organism evidence="1 2">
    <name type="scientific">Oryza sativa subsp. japonica</name>
    <name type="common">Rice</name>
    <dbReference type="NCBI Taxonomy" id="39947"/>
    <lineage>
        <taxon>Eukaryota</taxon>
        <taxon>Viridiplantae</taxon>
        <taxon>Streptophyta</taxon>
        <taxon>Embryophyta</taxon>
        <taxon>Tracheophyta</taxon>
        <taxon>Spermatophyta</taxon>
        <taxon>Magnoliopsida</taxon>
        <taxon>Liliopsida</taxon>
        <taxon>Poales</taxon>
        <taxon>Poaceae</taxon>
        <taxon>BOP clade</taxon>
        <taxon>Oryzoideae</taxon>
        <taxon>Oryzeae</taxon>
        <taxon>Oryzinae</taxon>
        <taxon>Oryza</taxon>
        <taxon>Oryza sativa</taxon>
    </lineage>
</organism>
<accession>Q7XWC6</accession>
<evidence type="ECO:0000313" key="2">
    <source>
        <dbReference type="Proteomes" id="UP000000763"/>
    </source>
</evidence>
<sequence>MEALVGKYIPHLAEDWDSMLELDDFRVARTVSIDIVITSRTHGIEYRDSYGTLIVYYCFYTSLVRMYRNFRRILDLRRINYDTSRSDLWGKTLSKVKFAGEYRTHHAPMMRKAAPEYGSSMMPSGGAVVSGSRAKKSRAWGCGVRRS</sequence>
<name>Q7XWC6_ORYSJ</name>
<dbReference type="EMBL" id="AL663012">
    <property type="protein sequence ID" value="CAD40151.1"/>
    <property type="molecule type" value="Genomic_DNA"/>
</dbReference>
<dbReference type="Proteomes" id="UP000000763">
    <property type="component" value="Chromosome 4"/>
</dbReference>
<proteinExistence type="predicted"/>
<evidence type="ECO:0000313" key="1">
    <source>
        <dbReference type="EMBL" id="CAD40151.1"/>
    </source>
</evidence>
<reference evidence="2" key="1">
    <citation type="journal article" date="2005" name="Nature">
        <title>The map-based sequence of the rice genome.</title>
        <authorList>
            <consortium name="International rice genome sequencing project (IRGSP)"/>
            <person name="Matsumoto T."/>
            <person name="Wu J."/>
            <person name="Kanamori H."/>
            <person name="Katayose Y."/>
            <person name="Fujisawa M."/>
            <person name="Namiki N."/>
            <person name="Mizuno H."/>
            <person name="Yamamoto K."/>
            <person name="Antonio B.A."/>
            <person name="Baba T."/>
            <person name="Sakata K."/>
            <person name="Nagamura Y."/>
            <person name="Aoki H."/>
            <person name="Arikawa K."/>
            <person name="Arita K."/>
            <person name="Bito T."/>
            <person name="Chiden Y."/>
            <person name="Fujitsuka N."/>
            <person name="Fukunaka R."/>
            <person name="Hamada M."/>
            <person name="Harada C."/>
            <person name="Hayashi A."/>
            <person name="Hijishita S."/>
            <person name="Honda M."/>
            <person name="Hosokawa S."/>
            <person name="Ichikawa Y."/>
            <person name="Idonuma A."/>
            <person name="Iijima M."/>
            <person name="Ikeda M."/>
            <person name="Ikeno M."/>
            <person name="Ito K."/>
            <person name="Ito S."/>
            <person name="Ito T."/>
            <person name="Ito Y."/>
            <person name="Ito Y."/>
            <person name="Iwabuchi A."/>
            <person name="Kamiya K."/>
            <person name="Karasawa W."/>
            <person name="Kurita K."/>
            <person name="Katagiri S."/>
            <person name="Kikuta A."/>
            <person name="Kobayashi H."/>
            <person name="Kobayashi N."/>
            <person name="Machita K."/>
            <person name="Maehara T."/>
            <person name="Masukawa M."/>
            <person name="Mizubayashi T."/>
            <person name="Mukai Y."/>
            <person name="Nagasaki H."/>
            <person name="Nagata Y."/>
            <person name="Naito S."/>
            <person name="Nakashima M."/>
            <person name="Nakama Y."/>
            <person name="Nakamichi Y."/>
            <person name="Nakamura M."/>
            <person name="Meguro A."/>
            <person name="Negishi M."/>
            <person name="Ohta I."/>
            <person name="Ohta T."/>
            <person name="Okamoto M."/>
            <person name="Ono N."/>
            <person name="Saji S."/>
            <person name="Sakaguchi M."/>
            <person name="Sakai K."/>
            <person name="Shibata M."/>
            <person name="Shimokawa T."/>
            <person name="Song J."/>
            <person name="Takazaki Y."/>
            <person name="Terasawa K."/>
            <person name="Tsugane M."/>
            <person name="Tsuji K."/>
            <person name="Ueda S."/>
            <person name="Waki K."/>
            <person name="Yamagata H."/>
            <person name="Yamamoto M."/>
            <person name="Yamamoto S."/>
            <person name="Yamane H."/>
            <person name="Yoshiki S."/>
            <person name="Yoshihara R."/>
            <person name="Yukawa K."/>
            <person name="Zhong H."/>
            <person name="Yano M."/>
            <person name="Yuan Q."/>
            <person name="Ouyang S."/>
            <person name="Liu J."/>
            <person name="Jones K.M."/>
            <person name="Gansberger K."/>
            <person name="Moffat K."/>
            <person name="Hill J."/>
            <person name="Bera J."/>
            <person name="Fadrosh D."/>
            <person name="Jin S."/>
            <person name="Johri S."/>
            <person name="Kim M."/>
            <person name="Overton L."/>
            <person name="Reardon M."/>
            <person name="Tsitrin T."/>
            <person name="Vuong H."/>
            <person name="Weaver B."/>
            <person name="Ciecko A."/>
            <person name="Tallon L."/>
            <person name="Jackson J."/>
            <person name="Pai G."/>
            <person name="Aken S.V."/>
            <person name="Utterback T."/>
            <person name="Reidmuller S."/>
            <person name="Feldblyum T."/>
            <person name="Hsiao J."/>
            <person name="Zismann V."/>
            <person name="Iobst S."/>
            <person name="de Vazeille A.R."/>
            <person name="Buell C.R."/>
            <person name="Ying K."/>
            <person name="Li Y."/>
            <person name="Lu T."/>
            <person name="Huang Y."/>
            <person name="Zhao Q."/>
            <person name="Feng Q."/>
            <person name="Zhang L."/>
            <person name="Zhu J."/>
            <person name="Weng Q."/>
            <person name="Mu J."/>
            <person name="Lu Y."/>
            <person name="Fan D."/>
            <person name="Liu Y."/>
            <person name="Guan J."/>
            <person name="Zhang Y."/>
            <person name="Yu S."/>
            <person name="Liu X."/>
            <person name="Zhang Y."/>
            <person name="Hong G."/>
            <person name="Han B."/>
            <person name="Choisne N."/>
            <person name="Demange N."/>
            <person name="Orjeda G."/>
            <person name="Samain S."/>
            <person name="Cattolico L."/>
            <person name="Pelletier E."/>
            <person name="Couloux A."/>
            <person name="Segurens B."/>
            <person name="Wincker P."/>
            <person name="D'Hont A."/>
            <person name="Scarpelli C."/>
            <person name="Weissenbach J."/>
            <person name="Salanoubat M."/>
            <person name="Quetier F."/>
            <person name="Yu Y."/>
            <person name="Kim H.R."/>
            <person name="Rambo T."/>
            <person name="Currie J."/>
            <person name="Collura K."/>
            <person name="Luo M."/>
            <person name="Yang T."/>
            <person name="Ammiraju J.S.S."/>
            <person name="Engler F."/>
            <person name="Soderlund C."/>
            <person name="Wing R.A."/>
            <person name="Palmer L.E."/>
            <person name="de la Bastide M."/>
            <person name="Spiegel L."/>
            <person name="Nascimento L."/>
            <person name="Zutavern T."/>
            <person name="O'Shaughnessy A."/>
            <person name="Dike S."/>
            <person name="Dedhia N."/>
            <person name="Preston R."/>
            <person name="Balija V."/>
            <person name="McCombie W.R."/>
            <person name="Chow T."/>
            <person name="Chen H."/>
            <person name="Chung M."/>
            <person name="Chen C."/>
            <person name="Shaw J."/>
            <person name="Wu H."/>
            <person name="Hsiao K."/>
            <person name="Chao Y."/>
            <person name="Chu M."/>
            <person name="Cheng C."/>
            <person name="Hour A."/>
            <person name="Lee P."/>
            <person name="Lin S."/>
            <person name="Lin Y."/>
            <person name="Liou J."/>
            <person name="Liu S."/>
            <person name="Hsing Y."/>
            <person name="Raghuvanshi S."/>
            <person name="Mohanty A."/>
            <person name="Bharti A.K."/>
            <person name="Gaur A."/>
            <person name="Gupta V."/>
            <person name="Kumar D."/>
            <person name="Ravi V."/>
            <person name="Vij S."/>
            <person name="Kapur A."/>
            <person name="Khurana P."/>
            <person name="Khurana P."/>
            <person name="Khurana J.P."/>
            <person name="Tyagi A.K."/>
            <person name="Gaikwad K."/>
            <person name="Singh A."/>
            <person name="Dalal V."/>
            <person name="Srivastava S."/>
            <person name="Dixit A."/>
            <person name="Pal A.K."/>
            <person name="Ghazi I.A."/>
            <person name="Yadav M."/>
            <person name="Pandit A."/>
            <person name="Bhargava A."/>
            <person name="Sureshbabu K."/>
            <person name="Batra K."/>
            <person name="Sharma T.R."/>
            <person name="Mohapatra T."/>
            <person name="Singh N.K."/>
            <person name="Messing J."/>
            <person name="Nelson A.B."/>
            <person name="Fuks G."/>
            <person name="Kavchok S."/>
            <person name="Keizer G."/>
            <person name="Linton E."/>
            <person name="Llaca V."/>
            <person name="Song R."/>
            <person name="Tanyolac B."/>
            <person name="Young S."/>
            <person name="Ho-Il K."/>
            <person name="Hahn J.H."/>
            <person name="Sangsakoo G."/>
            <person name="Vanavichit A."/>
            <person name="de Mattos Luiz.A.T."/>
            <person name="Zimmer P.D."/>
            <person name="Malone G."/>
            <person name="Dellagostin O."/>
            <person name="de Oliveira A.C."/>
            <person name="Bevan M."/>
            <person name="Bancroft I."/>
            <person name="Minx P."/>
            <person name="Cordum H."/>
            <person name="Wilson R."/>
            <person name="Cheng Z."/>
            <person name="Jin W."/>
            <person name="Jiang J."/>
            <person name="Leong S.A."/>
            <person name="Iwama H."/>
            <person name="Gojobori T."/>
            <person name="Itoh T."/>
            <person name="Niimura Y."/>
            <person name="Fujii Y."/>
            <person name="Habara T."/>
            <person name="Sakai H."/>
            <person name="Sato Y."/>
            <person name="Wilson G."/>
            <person name="Kumar K."/>
            <person name="McCouch S."/>
            <person name="Juretic N."/>
            <person name="Hoen D."/>
            <person name="Wright S."/>
            <person name="Bruskiewich R."/>
            <person name="Bureau T."/>
            <person name="Miyao A."/>
            <person name="Hirochika H."/>
            <person name="Nishikawa T."/>
            <person name="Kadowaki K."/>
            <person name="Sugiura M."/>
            <person name="Burr B."/>
            <person name="Sasaki T."/>
        </authorList>
    </citation>
    <scope>NUCLEOTIDE SEQUENCE [LARGE SCALE GENOMIC DNA]</scope>
    <source>
        <strain evidence="2">cv. Nipponbare</strain>
    </source>
</reference>
<protein>
    <submittedName>
        <fullName evidence="1">OSJNBb0069N01.12 protein</fullName>
    </submittedName>
</protein>